<dbReference type="InterPro" id="IPR027417">
    <property type="entry name" value="P-loop_NTPase"/>
</dbReference>
<dbReference type="Gene3D" id="3.40.50.300">
    <property type="entry name" value="P-loop containing nucleotide triphosphate hydrolases"/>
    <property type="match status" value="1"/>
</dbReference>
<feature type="compositionally biased region" description="Basic and acidic residues" evidence="1">
    <location>
        <begin position="735"/>
        <end position="751"/>
    </location>
</feature>
<proteinExistence type="predicted"/>
<comment type="caution">
    <text evidence="2">The sequence shown here is derived from an EMBL/GenBank/DDBJ whole genome shotgun (WGS) entry which is preliminary data.</text>
</comment>
<feature type="region of interest" description="Disordered" evidence="1">
    <location>
        <begin position="410"/>
        <end position="430"/>
    </location>
</feature>
<dbReference type="PANTHER" id="PTHR46434">
    <property type="entry name" value="GENETIC INTERACTOR OF PROHIBITINS 3, MITOCHONDRIAL"/>
    <property type="match status" value="1"/>
</dbReference>
<protein>
    <submittedName>
        <fullName evidence="2">Genetic interactor of prohibitin</fullName>
    </submittedName>
</protein>
<dbReference type="EMBL" id="VNKQ01000016">
    <property type="protein sequence ID" value="KAG0646121.1"/>
    <property type="molecule type" value="Genomic_DNA"/>
</dbReference>
<evidence type="ECO:0000313" key="3">
    <source>
        <dbReference type="Proteomes" id="UP000785200"/>
    </source>
</evidence>
<name>A0A9P6SLG4_9HELO</name>
<dbReference type="GO" id="GO:0005739">
    <property type="term" value="C:mitochondrion"/>
    <property type="evidence" value="ECO:0007669"/>
    <property type="project" value="TreeGrafter"/>
</dbReference>
<organism evidence="2 3">
    <name type="scientific">Hyphodiscus hymeniophilus</name>
    <dbReference type="NCBI Taxonomy" id="353542"/>
    <lineage>
        <taxon>Eukaryota</taxon>
        <taxon>Fungi</taxon>
        <taxon>Dikarya</taxon>
        <taxon>Ascomycota</taxon>
        <taxon>Pezizomycotina</taxon>
        <taxon>Leotiomycetes</taxon>
        <taxon>Helotiales</taxon>
        <taxon>Hyphodiscaceae</taxon>
        <taxon>Hyphodiscus</taxon>
    </lineage>
</organism>
<keyword evidence="3" id="KW-1185">Reference proteome</keyword>
<dbReference type="PANTHER" id="PTHR46434:SF1">
    <property type="entry name" value="GENETIC INTERACTOR OF PROHIBITINS 3, MITOCHONDRIAL"/>
    <property type="match status" value="1"/>
</dbReference>
<sequence>MSLSNGGIKLVRRVARQVDIPTATLPAFLCPAVLHPAPFSTTYLQSRRHLHTTPHVGPEQNFLTSRPLASVLEPNLISKLPVQCPGCGAFSQVVEKDEPGFYTLSRKSVKPYFQKDPTTKGTREQEIFEDAVTNLGKLDDSQDVTDENKRIVRELSSAFAETVEPQMHSLEPPVCDRCHNLKHHQTGVPIDHPSVQSIQDTIFESPHKYNHIYHIIDAADFPMSLVPGLHKLLHLTPQRSLNRRSPSGKFFHGRKTEVSFVITRSDLLAPTKEHVNKLMPYLQSVLRDALGRVAQETRLGNVRCVSAKRQWWTKELKEEIWLRGGGGWMVGKVNVGKSQLFHEVFPKGRMGDWGRHTTVSTAMGLKSGLPAVKNAPNVTIQQPLKVQAEPTAPQRATESTDPVVIAAHGGKTDTLIKESSPAAADFSSADRDEFHGVEHEAGDLEDSSSVASEKLDKFSQTLDTNSLLPPLPSETSYPAMPLVSSLPGTTASPIRVPYGNGKGELIDLPGLSRNDLENHVQPQFRASLVMTSRVEPQQRVLKPGQSLLLGGFIRITPTTPNLHVLAYNFTGLREHQTSNVKAIGVQTRTMETNTENISIPGTEVEIASAGKFYLKNDVTKVRTGPVTRNDAGGIKIDRLPFRVLGTDILIEGVGWIELAAQVRKPHGYLEEETLDSEAMNNRGLIDPTWPEVEIFTPKGKFVGERKPMNAWVMIGNKPGARNVKVRPRKAMKGVKKVEKSRAREHRPVHPL</sequence>
<gene>
    <name evidence="2" type="ORF">D0Z07_8213</name>
</gene>
<accession>A0A9P6SLG4</accession>
<dbReference type="SUPFAM" id="SSF52540">
    <property type="entry name" value="P-loop containing nucleoside triphosphate hydrolases"/>
    <property type="match status" value="1"/>
</dbReference>
<reference evidence="2" key="1">
    <citation type="submission" date="2019-07" db="EMBL/GenBank/DDBJ databases">
        <title>Hyphodiscus hymeniophilus genome sequencing and assembly.</title>
        <authorList>
            <person name="Kramer G."/>
            <person name="Nodwell J."/>
        </authorList>
    </citation>
    <scope>NUCLEOTIDE SEQUENCE</scope>
    <source>
        <strain evidence="2">ATCC 34498</strain>
    </source>
</reference>
<evidence type="ECO:0000256" key="1">
    <source>
        <dbReference type="SAM" id="MobiDB-lite"/>
    </source>
</evidence>
<dbReference type="InterPro" id="IPR050896">
    <property type="entry name" value="Mito_lipid_metab_GTPase"/>
</dbReference>
<dbReference type="AlphaFoldDB" id="A0A9P6SLG4"/>
<dbReference type="Proteomes" id="UP000785200">
    <property type="component" value="Unassembled WGS sequence"/>
</dbReference>
<evidence type="ECO:0000313" key="2">
    <source>
        <dbReference type="EMBL" id="KAG0646121.1"/>
    </source>
</evidence>
<feature type="region of interest" description="Disordered" evidence="1">
    <location>
        <begin position="730"/>
        <end position="751"/>
    </location>
</feature>
<dbReference type="OrthoDB" id="1696305at2759"/>